<proteinExistence type="predicted"/>
<accession>A0ABU3CUI2</accession>
<dbReference type="Proteomes" id="UP001248819">
    <property type="component" value="Unassembled WGS sequence"/>
</dbReference>
<sequence length="367" mass="44285">MNTKFNREEFFNLCWEKSISWFCNNYIVSYQEFKNICTKYQIPLPPNGYWMKRKYGKEISKGKLPKSFERGKIELLLRTEKNMKKSKSVSKLNFINGDQINYDLEVPKRLPKNPDPIIQEMLSANPKKHPVENNIRDYTKRYNYGRIWVSSSERPYKRALCFLNTFIKVMKARGHYFLFCYERAYIVIEGIEIAIGMRERSKRAYETEKSRYRSSKLVPLGLLSLITGEYSRKKEWQETPTKTLAEKLPIIINYLEKQAAKEREWQVENEKRLKRQAIENKRQEEREKLQKEEIEKLRFIKQKSDLWHEAKKLRTFLMEYEKKLNLSNEIKEQISFGFRKADWLDPLILEDDKLFKDFDPYKLLKSL</sequence>
<evidence type="ECO:0000256" key="1">
    <source>
        <dbReference type="SAM" id="Coils"/>
    </source>
</evidence>
<name>A0ABU3CUI2_9FLAO</name>
<dbReference type="EMBL" id="JAVRHP010000027">
    <property type="protein sequence ID" value="MDT0649903.1"/>
    <property type="molecule type" value="Genomic_DNA"/>
</dbReference>
<comment type="caution">
    <text evidence="2">The sequence shown here is derived from an EMBL/GenBank/DDBJ whole genome shotgun (WGS) entry which is preliminary data.</text>
</comment>
<evidence type="ECO:0008006" key="4">
    <source>
        <dbReference type="Google" id="ProtNLM"/>
    </source>
</evidence>
<organism evidence="2 3">
    <name type="scientific">Autumnicola edwardsiae</name>
    <dbReference type="NCBI Taxonomy" id="3075594"/>
    <lineage>
        <taxon>Bacteria</taxon>
        <taxon>Pseudomonadati</taxon>
        <taxon>Bacteroidota</taxon>
        <taxon>Flavobacteriia</taxon>
        <taxon>Flavobacteriales</taxon>
        <taxon>Flavobacteriaceae</taxon>
        <taxon>Autumnicola</taxon>
    </lineage>
</organism>
<keyword evidence="1" id="KW-0175">Coiled coil</keyword>
<dbReference type="RefSeq" id="WP_311484061.1">
    <property type="nucleotide sequence ID" value="NZ_JAVRHP010000027.1"/>
</dbReference>
<evidence type="ECO:0000313" key="2">
    <source>
        <dbReference type="EMBL" id="MDT0649903.1"/>
    </source>
</evidence>
<protein>
    <recommendedName>
        <fullName evidence="4">Transposase</fullName>
    </recommendedName>
</protein>
<evidence type="ECO:0000313" key="3">
    <source>
        <dbReference type="Proteomes" id="UP001248819"/>
    </source>
</evidence>
<gene>
    <name evidence="2" type="ORF">RM529_07090</name>
</gene>
<reference evidence="2 3" key="1">
    <citation type="submission" date="2023-09" db="EMBL/GenBank/DDBJ databases">
        <authorList>
            <person name="Rey-Velasco X."/>
        </authorList>
    </citation>
    <scope>NUCLEOTIDE SEQUENCE [LARGE SCALE GENOMIC DNA]</scope>
    <source>
        <strain evidence="2 3">F297</strain>
    </source>
</reference>
<keyword evidence="3" id="KW-1185">Reference proteome</keyword>
<feature type="coiled-coil region" evidence="1">
    <location>
        <begin position="267"/>
        <end position="295"/>
    </location>
</feature>